<keyword evidence="3 8" id="KW-0812">Transmembrane</keyword>
<dbReference type="EMBL" id="JAHRIN010035508">
    <property type="protein sequence ID" value="MEQ2204100.1"/>
    <property type="molecule type" value="Genomic_DNA"/>
</dbReference>
<keyword evidence="7" id="KW-0325">Glycoprotein</keyword>
<protein>
    <recommendedName>
        <fullName evidence="9">GP-PDE domain-containing protein</fullName>
    </recommendedName>
</protein>
<accession>A0ABV0R7L5</accession>
<keyword evidence="6 8" id="KW-0472">Membrane</keyword>
<dbReference type="PROSITE" id="PS51704">
    <property type="entry name" value="GP_PDE"/>
    <property type="match status" value="1"/>
</dbReference>
<organism evidence="10 11">
    <name type="scientific">Xenoophorus captivus</name>
    <dbReference type="NCBI Taxonomy" id="1517983"/>
    <lineage>
        <taxon>Eukaryota</taxon>
        <taxon>Metazoa</taxon>
        <taxon>Chordata</taxon>
        <taxon>Craniata</taxon>
        <taxon>Vertebrata</taxon>
        <taxon>Euteleostomi</taxon>
        <taxon>Actinopterygii</taxon>
        <taxon>Neopterygii</taxon>
        <taxon>Teleostei</taxon>
        <taxon>Neoteleostei</taxon>
        <taxon>Acanthomorphata</taxon>
        <taxon>Ovalentaria</taxon>
        <taxon>Atherinomorphae</taxon>
        <taxon>Cyprinodontiformes</taxon>
        <taxon>Goodeidae</taxon>
        <taxon>Xenoophorus</taxon>
    </lineage>
</organism>
<feature type="domain" description="GP-PDE" evidence="9">
    <location>
        <begin position="1"/>
        <end position="205"/>
    </location>
</feature>
<reference evidence="10 11" key="1">
    <citation type="submission" date="2021-06" db="EMBL/GenBank/DDBJ databases">
        <authorList>
            <person name="Palmer J.M."/>
        </authorList>
    </citation>
    <scope>NUCLEOTIDE SEQUENCE [LARGE SCALE GENOMIC DNA]</scope>
    <source>
        <strain evidence="10 11">XC_2019</strain>
        <tissue evidence="10">Muscle</tissue>
    </source>
</reference>
<dbReference type="InterPro" id="IPR030395">
    <property type="entry name" value="GP_PDE_dom"/>
</dbReference>
<keyword evidence="4" id="KW-0378">Hydrolase</keyword>
<name>A0ABV0R7L5_9TELE</name>
<evidence type="ECO:0000256" key="5">
    <source>
        <dbReference type="ARBA" id="ARBA00022989"/>
    </source>
</evidence>
<evidence type="ECO:0000256" key="2">
    <source>
        <dbReference type="ARBA" id="ARBA00007277"/>
    </source>
</evidence>
<evidence type="ECO:0000256" key="6">
    <source>
        <dbReference type="ARBA" id="ARBA00023136"/>
    </source>
</evidence>
<dbReference type="Gene3D" id="3.20.20.190">
    <property type="entry name" value="Phosphatidylinositol (PI) phosphodiesterase"/>
    <property type="match status" value="1"/>
</dbReference>
<evidence type="ECO:0000256" key="1">
    <source>
        <dbReference type="ARBA" id="ARBA00004141"/>
    </source>
</evidence>
<comment type="subcellular location">
    <subcellularLocation>
        <location evidence="1">Membrane</location>
        <topology evidence="1">Multi-pass membrane protein</topology>
    </subcellularLocation>
</comment>
<evidence type="ECO:0000259" key="9">
    <source>
        <dbReference type="PROSITE" id="PS51704"/>
    </source>
</evidence>
<comment type="similarity">
    <text evidence="2">Belongs to the glycerophosphoryl diester phosphodiesterase family.</text>
</comment>
<comment type="caution">
    <text evidence="10">The sequence shown here is derived from an EMBL/GenBank/DDBJ whole genome shotgun (WGS) entry which is preliminary data.</text>
</comment>
<dbReference type="InterPro" id="IPR017946">
    <property type="entry name" value="PLC-like_Pdiesterase_TIM-brl"/>
</dbReference>
<dbReference type="SUPFAM" id="SSF51695">
    <property type="entry name" value="PLC-like phosphodiesterases"/>
    <property type="match status" value="1"/>
</dbReference>
<dbReference type="Proteomes" id="UP001434883">
    <property type="component" value="Unassembled WGS sequence"/>
</dbReference>
<evidence type="ECO:0000256" key="3">
    <source>
        <dbReference type="ARBA" id="ARBA00022692"/>
    </source>
</evidence>
<feature type="transmembrane region" description="Helical" evidence="8">
    <location>
        <begin position="214"/>
        <end position="237"/>
    </location>
</feature>
<evidence type="ECO:0000256" key="8">
    <source>
        <dbReference type="SAM" id="Phobius"/>
    </source>
</evidence>
<proteinExistence type="inferred from homology"/>
<evidence type="ECO:0000256" key="7">
    <source>
        <dbReference type="ARBA" id="ARBA00023180"/>
    </source>
</evidence>
<dbReference type="PANTHER" id="PTHR23344">
    <property type="entry name" value="GLYCEROPHOSPHORYL DIESTER PHOSPHODIESTERASE"/>
    <property type="match status" value="1"/>
</dbReference>
<keyword evidence="5 8" id="KW-1133">Transmembrane helix</keyword>
<evidence type="ECO:0000313" key="11">
    <source>
        <dbReference type="Proteomes" id="UP001434883"/>
    </source>
</evidence>
<keyword evidence="11" id="KW-1185">Reference proteome</keyword>
<dbReference type="PANTHER" id="PTHR23344:SF1">
    <property type="entry name" value="GLYCEROPHOSPHOINOSITOL INOSITOLPHOSPHODIESTERASE GDPD2"/>
    <property type="match status" value="1"/>
</dbReference>
<evidence type="ECO:0000256" key="4">
    <source>
        <dbReference type="ARBA" id="ARBA00022801"/>
    </source>
</evidence>
<sequence length="265" mass="30954">MHDHKSEFLKRTTNITKNVSCGNQLTFDELKNLNAGEWFVEKDPFCTVHLLTENQKNDAKMQPIPSLQELLELAKQHNTKVIFDLYHPEHCDDINDTMDTVTTILRSGIDQKLIYWLPPKNREYVKNATDFIQIYGNESEMFQENGSHLNVKYSQLTIDKIRKFQEDNIKVNLYVVNERWLFSLLWCAGASSVTTNSCQVLNEMRNPDWTMAPSVYRMIWILVDVGSILTMIGLFVYQWKTSDSRHREGRTNVLLWSNQEITSLV</sequence>
<gene>
    <name evidence="10" type="ORF">XENOCAPTIV_007815</name>
</gene>
<evidence type="ECO:0000313" key="10">
    <source>
        <dbReference type="EMBL" id="MEQ2204100.1"/>
    </source>
</evidence>